<dbReference type="PROSITE" id="PS51482">
    <property type="entry name" value="DEGV"/>
    <property type="match status" value="1"/>
</dbReference>
<dbReference type="OrthoDB" id="5429275at2"/>
<reference evidence="2 3" key="1">
    <citation type="submission" date="2019-05" db="EMBL/GenBank/DDBJ databases">
        <authorList>
            <person name="Narsing Rao M.P."/>
            <person name="Li W.J."/>
        </authorList>
    </citation>
    <scope>NUCLEOTIDE SEQUENCE [LARGE SCALE GENOMIC DNA]</scope>
    <source>
        <strain evidence="2 3">SYSU_K30003</strain>
    </source>
</reference>
<dbReference type="PANTHER" id="PTHR33434:SF2">
    <property type="entry name" value="FATTY ACID-BINDING PROTEIN TM_1468"/>
    <property type="match status" value="1"/>
</dbReference>
<dbReference type="InterPro" id="IPR050270">
    <property type="entry name" value="DegV_domain_contain"/>
</dbReference>
<dbReference type="AlphaFoldDB" id="A0A5R9G1G6"/>
<keyword evidence="1" id="KW-0446">Lipid-binding</keyword>
<name>A0A5R9G1G6_9BACL</name>
<comment type="caution">
    <text evidence="2">The sequence shown here is derived from an EMBL/GenBank/DDBJ whole genome shotgun (WGS) entry which is preliminary data.</text>
</comment>
<dbReference type="Gene3D" id="3.30.1180.10">
    <property type="match status" value="1"/>
</dbReference>
<dbReference type="SUPFAM" id="SSF82549">
    <property type="entry name" value="DAK1/DegV-like"/>
    <property type="match status" value="1"/>
</dbReference>
<evidence type="ECO:0000313" key="3">
    <source>
        <dbReference type="Proteomes" id="UP000309676"/>
    </source>
</evidence>
<dbReference type="InterPro" id="IPR043168">
    <property type="entry name" value="DegV_C"/>
</dbReference>
<dbReference type="NCBIfam" id="TIGR00762">
    <property type="entry name" value="DegV"/>
    <property type="match status" value="1"/>
</dbReference>
<dbReference type="GO" id="GO:0008289">
    <property type="term" value="F:lipid binding"/>
    <property type="evidence" value="ECO:0007669"/>
    <property type="project" value="UniProtKB-KW"/>
</dbReference>
<dbReference type="RefSeq" id="WP_138196336.1">
    <property type="nucleotide sequence ID" value="NZ_VCIW01000016.1"/>
</dbReference>
<gene>
    <name evidence="2" type="ORF">FE782_21150</name>
</gene>
<accession>A0A5R9G1G6</accession>
<protein>
    <submittedName>
        <fullName evidence="2">DegV family protein</fullName>
    </submittedName>
</protein>
<dbReference type="EMBL" id="VCIW01000016">
    <property type="protein sequence ID" value="TLS50182.1"/>
    <property type="molecule type" value="Genomic_DNA"/>
</dbReference>
<dbReference type="PANTHER" id="PTHR33434">
    <property type="entry name" value="DEGV DOMAIN-CONTAINING PROTEIN DR_1986-RELATED"/>
    <property type="match status" value="1"/>
</dbReference>
<organism evidence="2 3">
    <name type="scientific">Paenibacillus antri</name>
    <dbReference type="NCBI Taxonomy" id="2582848"/>
    <lineage>
        <taxon>Bacteria</taxon>
        <taxon>Bacillati</taxon>
        <taxon>Bacillota</taxon>
        <taxon>Bacilli</taxon>
        <taxon>Bacillales</taxon>
        <taxon>Paenibacillaceae</taxon>
        <taxon>Paenibacillus</taxon>
    </lineage>
</organism>
<evidence type="ECO:0000313" key="2">
    <source>
        <dbReference type="EMBL" id="TLS50182.1"/>
    </source>
</evidence>
<dbReference type="Proteomes" id="UP000309676">
    <property type="component" value="Unassembled WGS sequence"/>
</dbReference>
<keyword evidence="3" id="KW-1185">Reference proteome</keyword>
<dbReference type="InterPro" id="IPR003797">
    <property type="entry name" value="DegV"/>
</dbReference>
<dbReference type="Pfam" id="PF02645">
    <property type="entry name" value="DegV"/>
    <property type="match status" value="1"/>
</dbReference>
<evidence type="ECO:0000256" key="1">
    <source>
        <dbReference type="ARBA" id="ARBA00023121"/>
    </source>
</evidence>
<dbReference type="Gene3D" id="3.40.50.10170">
    <property type="match status" value="1"/>
</dbReference>
<sequence length="280" mass="30184">MTLHIITDGSSDLPESIRDAWGIRVVPLGVRFGEAEFDSTMASSEFYARMRESESLPQTSSPAPHAFMDAFRDVPAGEPILVVALSSQVSSTYRHAVLAKEMFEEERPDAGRIEVIDSKTASAGLGGIVYKAAKMAKDGVGARDIASAVKRLAAETRTHFVLDTLENVIKGGRLDRVRGAVASMLNIKLLMHASEQGAIEVLEKARGTSNAVKKLIDRIEDAKHEVSGKLLAVAHSNCEERAKALVRDILARYDFGEVIVSDMGPVIGTYAGEGGLLISY</sequence>
<proteinExistence type="predicted"/>